<accession>A0A897N1W8</accession>
<dbReference type="EMBL" id="CP064787">
    <property type="protein sequence ID" value="QSG06208.1"/>
    <property type="molecule type" value="Genomic_DNA"/>
</dbReference>
<protein>
    <recommendedName>
        <fullName evidence="3">Small CPxCG-related zinc finger protein</fullName>
    </recommendedName>
</protein>
<gene>
    <name evidence="1" type="ORF">HSR121_1874</name>
</gene>
<dbReference type="Pfam" id="PF24455">
    <property type="entry name" value="DUF7571"/>
    <property type="match status" value="1"/>
</dbReference>
<reference evidence="1" key="1">
    <citation type="submission" date="2020-11" db="EMBL/GenBank/DDBJ databases">
        <title>Carbohydrate-dependent, anaerobic sulfur respiration: A novel catabolism in halophilic archaea.</title>
        <authorList>
            <person name="Sorokin D.Y."/>
            <person name="Messina E."/>
            <person name="Smedile F."/>
            <person name="La Cono V."/>
            <person name="Hallsworth J.E."/>
            <person name="Yakimov M.M."/>
        </authorList>
    </citation>
    <scope>NUCLEOTIDE SEQUENCE</scope>
    <source>
        <strain evidence="1">HSR12-1</strain>
    </source>
</reference>
<dbReference type="Proteomes" id="UP000663525">
    <property type="component" value="Chromosome"/>
</dbReference>
<organism evidence="1 2">
    <name type="scientific">Halapricum desulfuricans</name>
    <dbReference type="NCBI Taxonomy" id="2841257"/>
    <lineage>
        <taxon>Archaea</taxon>
        <taxon>Methanobacteriati</taxon>
        <taxon>Methanobacteriota</taxon>
        <taxon>Stenosarchaea group</taxon>
        <taxon>Halobacteria</taxon>
        <taxon>Halobacteriales</taxon>
        <taxon>Haloarculaceae</taxon>
        <taxon>Halapricum</taxon>
    </lineage>
</organism>
<dbReference type="AlphaFoldDB" id="A0A897N1W8"/>
<dbReference type="InterPro" id="IPR055993">
    <property type="entry name" value="DUF7571"/>
</dbReference>
<sequence length="89" mass="9725">MQLCQRCQTVIDEYTLDKQLEPLRDLTVDDFNVCADCVTIDADACVECGGAVYVPRGESTAPDYCPACRADLIERTGSDPGWTRESSSA</sequence>
<dbReference type="GeneID" id="68855461"/>
<proteinExistence type="predicted"/>
<dbReference type="RefSeq" id="WP_229112676.1">
    <property type="nucleotide sequence ID" value="NZ_CP064787.1"/>
</dbReference>
<evidence type="ECO:0008006" key="3">
    <source>
        <dbReference type="Google" id="ProtNLM"/>
    </source>
</evidence>
<evidence type="ECO:0000313" key="1">
    <source>
        <dbReference type="EMBL" id="QSG06208.1"/>
    </source>
</evidence>
<name>A0A897N1W8_9EURY</name>
<evidence type="ECO:0000313" key="2">
    <source>
        <dbReference type="Proteomes" id="UP000663525"/>
    </source>
</evidence>